<feature type="non-terminal residue" evidence="1">
    <location>
        <position position="243"/>
    </location>
</feature>
<organism evidence="1 2">
    <name type="scientific">Apaloderma vittatum</name>
    <name type="common">Bar-tailed trogon</name>
    <dbReference type="NCBI Taxonomy" id="57397"/>
    <lineage>
        <taxon>Eukaryota</taxon>
        <taxon>Metazoa</taxon>
        <taxon>Chordata</taxon>
        <taxon>Craniata</taxon>
        <taxon>Vertebrata</taxon>
        <taxon>Euteleostomi</taxon>
        <taxon>Archelosauria</taxon>
        <taxon>Archosauria</taxon>
        <taxon>Dinosauria</taxon>
        <taxon>Saurischia</taxon>
        <taxon>Theropoda</taxon>
        <taxon>Coelurosauria</taxon>
        <taxon>Aves</taxon>
        <taxon>Neognathae</taxon>
        <taxon>Neoaves</taxon>
        <taxon>Telluraves</taxon>
        <taxon>Coraciimorphae</taxon>
        <taxon>Trogoniformes</taxon>
        <taxon>Trogonidae</taxon>
        <taxon>Apaloderma</taxon>
    </lineage>
</organism>
<sequence>RDLDRLEKWASANCMSFNKSKCKVLHLGRANPRHKYKLGTEWVESSPEEKDLGVLIDKKLNMSRQCAHAAQKANRILGCIKRSVVSRSREVILFLYSALVRPHSEYCVQFWCPHCKRDIDLLQRVQRRATKMIQGLENLCYEHRLQELGLFSLKKRRLRGDLRTAFQCLKGTYRKAEEGLFKRVSTDRTRGNGFKLKEKRFRLDLGKKILQDEGDNKLPREVVDALFFEVFKARLDESLSNLV</sequence>
<dbReference type="PANTHER" id="PTHR33332">
    <property type="entry name" value="REVERSE TRANSCRIPTASE DOMAIN-CONTAINING PROTEIN"/>
    <property type="match status" value="1"/>
</dbReference>
<accession>A0A091NGB0</accession>
<evidence type="ECO:0000313" key="1">
    <source>
        <dbReference type="EMBL" id="KFP88526.1"/>
    </source>
</evidence>
<proteinExistence type="predicted"/>
<dbReference type="EMBL" id="KL382828">
    <property type="protein sequence ID" value="KFP88526.1"/>
    <property type="molecule type" value="Genomic_DNA"/>
</dbReference>
<dbReference type="PRINTS" id="PR01345">
    <property type="entry name" value="CERVTRCPTASE"/>
</dbReference>
<gene>
    <name evidence="1" type="ORF">N311_00862</name>
</gene>
<evidence type="ECO:0000313" key="2">
    <source>
        <dbReference type="Proteomes" id="UP000054244"/>
    </source>
</evidence>
<evidence type="ECO:0008006" key="3">
    <source>
        <dbReference type="Google" id="ProtNLM"/>
    </source>
</evidence>
<keyword evidence="2" id="KW-1185">Reference proteome</keyword>
<reference evidence="1 2" key="1">
    <citation type="submission" date="2014-04" db="EMBL/GenBank/DDBJ databases">
        <title>Genome evolution of avian class.</title>
        <authorList>
            <person name="Zhang G."/>
            <person name="Li C."/>
        </authorList>
    </citation>
    <scope>NUCLEOTIDE SEQUENCE [LARGE SCALE GENOMIC DNA]</scope>
    <source>
        <strain evidence="1">BGI_N311</strain>
    </source>
</reference>
<dbReference type="AlphaFoldDB" id="A0A091NGB0"/>
<feature type="non-terminal residue" evidence="1">
    <location>
        <position position="1"/>
    </location>
</feature>
<name>A0A091NGB0_APAVI</name>
<protein>
    <recommendedName>
        <fullName evidence="3">Reverse transcriptase domain-containing protein</fullName>
    </recommendedName>
</protein>
<dbReference type="Proteomes" id="UP000054244">
    <property type="component" value="Unassembled WGS sequence"/>
</dbReference>